<dbReference type="EMBL" id="JAOTLW010000013">
    <property type="protein sequence ID" value="MDI5832522.1"/>
    <property type="molecule type" value="Genomic_DNA"/>
</dbReference>
<comment type="caution">
    <text evidence="1">The sequence shown here is derived from an EMBL/GenBank/DDBJ whole genome shotgun (WGS) entry which is preliminary data.</text>
</comment>
<dbReference type="Proteomes" id="UP001159075">
    <property type="component" value="Unassembled WGS sequence"/>
</dbReference>
<dbReference type="RefSeq" id="WP_282679487.1">
    <property type="nucleotide sequence ID" value="NZ_CP106875.1"/>
</dbReference>
<evidence type="ECO:0000313" key="2">
    <source>
        <dbReference type="Proteomes" id="UP001159075"/>
    </source>
</evidence>
<keyword evidence="2" id="KW-1185">Reference proteome</keyword>
<proteinExistence type="predicted"/>
<evidence type="ECO:0000313" key="1">
    <source>
        <dbReference type="EMBL" id="MDI5832522.1"/>
    </source>
</evidence>
<protein>
    <submittedName>
        <fullName evidence="1">Uncharacterized protein</fullName>
    </submittedName>
</protein>
<accession>A0ABT6UDK3</accession>
<gene>
    <name evidence="1" type="ORF">ODY93_13165</name>
</gene>
<sequence length="104" mass="11560">MSRISLSKLVSESCGLPLFKVGKVGCTPQVSQLVDGDYRQLCDLVDRHVTGDFGVIPKCDEQENMNALINGDRIISTYLLHEEKVLVLTEADRSSTILMLLSEY</sequence>
<reference evidence="1 2" key="1">
    <citation type="submission" date="2022-09" db="EMBL/GenBank/DDBJ databases">
        <title>The outer-membrane cytochrome OmcA is essential for infection of Shewanella oneidensis by a zebrafish-associated bacteriophage.</title>
        <authorList>
            <person name="Grenfell A.W."/>
            <person name="Intile P."/>
            <person name="Mcfarlane J."/>
            <person name="Leung D."/>
            <person name="Abdalla K."/>
            <person name="Wold M."/>
            <person name="Kees E."/>
            <person name="Gralnick J."/>
        </authorList>
    </citation>
    <scope>NUCLEOTIDE SEQUENCE [LARGE SCALE GENOMIC DNA]</scope>
    <source>
        <strain evidence="1 2">NF-5</strain>
    </source>
</reference>
<name>A0ABT6UDK3_9GAMM</name>
<organism evidence="1 2">
    <name type="scientific">Shewanella xiamenensis</name>
    <dbReference type="NCBI Taxonomy" id="332186"/>
    <lineage>
        <taxon>Bacteria</taxon>
        <taxon>Pseudomonadati</taxon>
        <taxon>Pseudomonadota</taxon>
        <taxon>Gammaproteobacteria</taxon>
        <taxon>Alteromonadales</taxon>
        <taxon>Shewanellaceae</taxon>
        <taxon>Shewanella</taxon>
    </lineage>
</organism>